<dbReference type="OrthoDB" id="199041at2759"/>
<protein>
    <submittedName>
        <fullName evidence="1">Uncharacterized protein</fullName>
    </submittedName>
</protein>
<dbReference type="AlphaFoldDB" id="A0A9N9SGB1"/>
<keyword evidence="2" id="KW-1185">Reference proteome</keyword>
<reference evidence="1" key="1">
    <citation type="submission" date="2022-01" db="EMBL/GenBank/DDBJ databases">
        <authorList>
            <person name="King R."/>
        </authorList>
    </citation>
    <scope>NUCLEOTIDE SEQUENCE</scope>
</reference>
<dbReference type="EMBL" id="OU896708">
    <property type="protein sequence ID" value="CAG9818517.1"/>
    <property type="molecule type" value="Genomic_DNA"/>
</dbReference>
<evidence type="ECO:0000313" key="2">
    <source>
        <dbReference type="Proteomes" id="UP001153737"/>
    </source>
</evidence>
<reference evidence="1" key="2">
    <citation type="submission" date="2022-10" db="EMBL/GenBank/DDBJ databases">
        <authorList>
            <consortium name="ENA_rothamsted_submissions"/>
            <consortium name="culmorum"/>
            <person name="King R."/>
        </authorList>
    </citation>
    <scope>NUCLEOTIDE SEQUENCE</scope>
</reference>
<gene>
    <name evidence="1" type="ORF">PHAECO_LOCUS6775</name>
</gene>
<proteinExistence type="predicted"/>
<sequence>METSSYSETSCENVNAVDLASSLAFRPRGSLARALYRKEKHDEYLSQFDKAETSGQTENVGLLKFIELEQFMNE</sequence>
<accession>A0A9N9SGB1</accession>
<name>A0A9N9SGB1_PHACE</name>
<dbReference type="Proteomes" id="UP001153737">
    <property type="component" value="Chromosome 2"/>
</dbReference>
<organism evidence="1 2">
    <name type="scientific">Phaedon cochleariae</name>
    <name type="common">Mustard beetle</name>
    <dbReference type="NCBI Taxonomy" id="80249"/>
    <lineage>
        <taxon>Eukaryota</taxon>
        <taxon>Metazoa</taxon>
        <taxon>Ecdysozoa</taxon>
        <taxon>Arthropoda</taxon>
        <taxon>Hexapoda</taxon>
        <taxon>Insecta</taxon>
        <taxon>Pterygota</taxon>
        <taxon>Neoptera</taxon>
        <taxon>Endopterygota</taxon>
        <taxon>Coleoptera</taxon>
        <taxon>Polyphaga</taxon>
        <taxon>Cucujiformia</taxon>
        <taxon>Chrysomeloidea</taxon>
        <taxon>Chrysomelidae</taxon>
        <taxon>Chrysomelinae</taxon>
        <taxon>Chrysomelini</taxon>
        <taxon>Phaedon</taxon>
    </lineage>
</organism>
<evidence type="ECO:0000313" key="1">
    <source>
        <dbReference type="EMBL" id="CAG9818517.1"/>
    </source>
</evidence>